<evidence type="ECO:0000313" key="2">
    <source>
        <dbReference type="Proteomes" id="UP000243459"/>
    </source>
</evidence>
<dbReference type="EMBL" id="CM007387">
    <property type="protein sequence ID" value="ONK64909.1"/>
    <property type="molecule type" value="Genomic_DNA"/>
</dbReference>
<organism evidence="1 2">
    <name type="scientific">Asparagus officinalis</name>
    <name type="common">Garden asparagus</name>
    <dbReference type="NCBI Taxonomy" id="4686"/>
    <lineage>
        <taxon>Eukaryota</taxon>
        <taxon>Viridiplantae</taxon>
        <taxon>Streptophyta</taxon>
        <taxon>Embryophyta</taxon>
        <taxon>Tracheophyta</taxon>
        <taxon>Spermatophyta</taxon>
        <taxon>Magnoliopsida</taxon>
        <taxon>Liliopsida</taxon>
        <taxon>Asparagales</taxon>
        <taxon>Asparagaceae</taxon>
        <taxon>Asparagoideae</taxon>
        <taxon>Asparagus</taxon>
    </lineage>
</organism>
<keyword evidence="2" id="KW-1185">Reference proteome</keyword>
<name>A0A5P1EJE0_ASPOF</name>
<dbReference type="AlphaFoldDB" id="A0A5P1EJE0"/>
<sequence length="84" mass="9641">MFKFFADDSASLGAALRAAHGWLCNKERKFVPISALYEDRLEKTSLRTMLSKPAGDRELLSKYSLMVKKRMEIEKGLVEKFGRK</sequence>
<dbReference type="Proteomes" id="UP000243459">
    <property type="component" value="Chromosome 7"/>
</dbReference>
<protein>
    <submittedName>
        <fullName evidence="1">Uncharacterized protein</fullName>
    </submittedName>
</protein>
<dbReference type="Gramene" id="ONK64909">
    <property type="protein sequence ID" value="ONK64909"/>
    <property type="gene ID" value="A4U43_C07F31370"/>
</dbReference>
<accession>A0A5P1EJE0</accession>
<gene>
    <name evidence="1" type="ORF">A4U43_C07F31370</name>
</gene>
<reference evidence="2" key="1">
    <citation type="journal article" date="2017" name="Nat. Commun.">
        <title>The asparagus genome sheds light on the origin and evolution of a young Y chromosome.</title>
        <authorList>
            <person name="Harkess A."/>
            <person name="Zhou J."/>
            <person name="Xu C."/>
            <person name="Bowers J.E."/>
            <person name="Van der Hulst R."/>
            <person name="Ayyampalayam S."/>
            <person name="Mercati F."/>
            <person name="Riccardi P."/>
            <person name="McKain M.R."/>
            <person name="Kakrana A."/>
            <person name="Tang H."/>
            <person name="Ray J."/>
            <person name="Groenendijk J."/>
            <person name="Arikit S."/>
            <person name="Mathioni S.M."/>
            <person name="Nakano M."/>
            <person name="Shan H."/>
            <person name="Telgmann-Rauber A."/>
            <person name="Kanno A."/>
            <person name="Yue Z."/>
            <person name="Chen H."/>
            <person name="Li W."/>
            <person name="Chen Y."/>
            <person name="Xu X."/>
            <person name="Zhang Y."/>
            <person name="Luo S."/>
            <person name="Chen H."/>
            <person name="Gao J."/>
            <person name="Mao Z."/>
            <person name="Pires J.C."/>
            <person name="Luo M."/>
            <person name="Kudrna D."/>
            <person name="Wing R.A."/>
            <person name="Meyers B.C."/>
            <person name="Yi K."/>
            <person name="Kong H."/>
            <person name="Lavrijsen P."/>
            <person name="Sunseri F."/>
            <person name="Falavigna A."/>
            <person name="Ye Y."/>
            <person name="Leebens-Mack J.H."/>
            <person name="Chen G."/>
        </authorList>
    </citation>
    <scope>NUCLEOTIDE SEQUENCE [LARGE SCALE GENOMIC DNA]</scope>
    <source>
        <strain evidence="2">cv. DH0086</strain>
    </source>
</reference>
<proteinExistence type="predicted"/>
<evidence type="ECO:0000313" key="1">
    <source>
        <dbReference type="EMBL" id="ONK64909.1"/>
    </source>
</evidence>